<dbReference type="SUPFAM" id="SSF82697">
    <property type="entry name" value="PurS-like"/>
    <property type="match status" value="1"/>
</dbReference>
<comment type="caution">
    <text evidence="6">The sequence shown here is derived from an EMBL/GenBank/DDBJ whole genome shotgun (WGS) entry which is preliminary data.</text>
</comment>
<keyword evidence="1" id="KW-0436">Ligase</keyword>
<evidence type="ECO:0000256" key="4">
    <source>
        <dbReference type="ARBA" id="ARBA00022840"/>
    </source>
</evidence>
<evidence type="ECO:0008006" key="8">
    <source>
        <dbReference type="Google" id="ProtNLM"/>
    </source>
</evidence>
<dbReference type="Proteomes" id="UP001157109">
    <property type="component" value="Unassembled WGS sequence"/>
</dbReference>
<keyword evidence="4" id="KW-0067">ATP-binding</keyword>
<proteinExistence type="predicted"/>
<name>A0ABQ6HS49_9MICO</name>
<reference evidence="7" key="1">
    <citation type="journal article" date="2019" name="Int. J. Syst. Evol. Microbiol.">
        <title>The Global Catalogue of Microorganisms (GCM) 10K type strain sequencing project: providing services to taxonomists for standard genome sequencing and annotation.</title>
        <authorList>
            <consortium name="The Broad Institute Genomics Platform"/>
            <consortium name="The Broad Institute Genome Sequencing Center for Infectious Disease"/>
            <person name="Wu L."/>
            <person name="Ma J."/>
        </authorList>
    </citation>
    <scope>NUCLEOTIDE SEQUENCE [LARGE SCALE GENOMIC DNA]</scope>
    <source>
        <strain evidence="7">NBRC 105830</strain>
    </source>
</reference>
<dbReference type="Gene3D" id="3.30.1280.10">
    <property type="entry name" value="Phosphoribosylformylglycinamidine synthase subunit PurS"/>
    <property type="match status" value="1"/>
</dbReference>
<evidence type="ECO:0000256" key="5">
    <source>
        <dbReference type="SAM" id="MobiDB-lite"/>
    </source>
</evidence>
<protein>
    <recommendedName>
        <fullName evidence="8">Phosphoribosylformylglycinamidine synthase</fullName>
    </recommendedName>
</protein>
<keyword evidence="2" id="KW-0547">Nucleotide-binding</keyword>
<accession>A0ABQ6HS49</accession>
<organism evidence="6 7">
    <name type="scientific">Arsenicicoccus piscis</name>
    <dbReference type="NCBI Taxonomy" id="673954"/>
    <lineage>
        <taxon>Bacteria</taxon>
        <taxon>Bacillati</taxon>
        <taxon>Actinomycetota</taxon>
        <taxon>Actinomycetes</taxon>
        <taxon>Micrococcales</taxon>
        <taxon>Intrasporangiaceae</taxon>
        <taxon>Arsenicicoccus</taxon>
    </lineage>
</organism>
<dbReference type="Pfam" id="PF02700">
    <property type="entry name" value="PurS"/>
    <property type="match status" value="1"/>
</dbReference>
<evidence type="ECO:0000256" key="1">
    <source>
        <dbReference type="ARBA" id="ARBA00022598"/>
    </source>
</evidence>
<dbReference type="InterPro" id="IPR003850">
    <property type="entry name" value="PurS"/>
</dbReference>
<gene>
    <name evidence="6" type="ORF">GCM10025862_28730</name>
</gene>
<dbReference type="EMBL" id="BSUJ01000001">
    <property type="protein sequence ID" value="GMA20852.1"/>
    <property type="molecule type" value="Genomic_DNA"/>
</dbReference>
<evidence type="ECO:0000256" key="3">
    <source>
        <dbReference type="ARBA" id="ARBA00022755"/>
    </source>
</evidence>
<keyword evidence="3" id="KW-0658">Purine biosynthesis</keyword>
<sequence length="145" mass="15524">MGRIVVNVMLKPQLPDREGGDALAALGELGYPQFHGARVGRRYVLLTHGEVTEEQLAQAREAAERAFATGEGEEVTGVFAEGSTVRVGDFSDEDWEAYGAQVGESGLTEDAVAHQPRHLSQPHDVRLSQAGAVEAGGFYGDQDDD</sequence>
<dbReference type="RefSeq" id="WP_241441211.1">
    <property type="nucleotide sequence ID" value="NZ_BSUJ01000001.1"/>
</dbReference>
<dbReference type="InterPro" id="IPR036604">
    <property type="entry name" value="PurS-like_sf"/>
</dbReference>
<evidence type="ECO:0000313" key="6">
    <source>
        <dbReference type="EMBL" id="GMA20852.1"/>
    </source>
</evidence>
<evidence type="ECO:0000313" key="7">
    <source>
        <dbReference type="Proteomes" id="UP001157109"/>
    </source>
</evidence>
<evidence type="ECO:0000256" key="2">
    <source>
        <dbReference type="ARBA" id="ARBA00022741"/>
    </source>
</evidence>
<feature type="region of interest" description="Disordered" evidence="5">
    <location>
        <begin position="106"/>
        <end position="145"/>
    </location>
</feature>
<keyword evidence="7" id="KW-1185">Reference proteome</keyword>